<dbReference type="InterPro" id="IPR045865">
    <property type="entry name" value="ACT-like_dom_sf"/>
</dbReference>
<proteinExistence type="inferred from homology"/>
<gene>
    <name evidence="9" type="ORF">SAMN00017405_0140</name>
</gene>
<accession>A0A1W1VKY4</accession>
<feature type="transmembrane region" description="Helical" evidence="7">
    <location>
        <begin position="38"/>
        <end position="58"/>
    </location>
</feature>
<feature type="domain" description="ACT" evidence="8">
    <location>
        <begin position="152"/>
        <end position="225"/>
    </location>
</feature>
<dbReference type="EMBL" id="FWWT01000022">
    <property type="protein sequence ID" value="SMB94049.1"/>
    <property type="molecule type" value="Genomic_DNA"/>
</dbReference>
<dbReference type="OrthoDB" id="9811198at2"/>
<dbReference type="PANTHER" id="PTHR33778">
    <property type="entry name" value="PROTEIN MGTC"/>
    <property type="match status" value="1"/>
</dbReference>
<protein>
    <submittedName>
        <fullName evidence="9">Putative Mg2+ transporter-C (MgtC) family protein</fullName>
    </submittedName>
</protein>
<keyword evidence="10" id="KW-1185">Reference proteome</keyword>
<sequence>MTWELEITIRLLLAALLGGLIGIERETLNKSAGFRTHTLVSVGSCLIMIVSISMYLNYPPDINSPRGSDPARMAAQVVSGIGFLGAGTILRSGTGVKGLTTAATLWVVSGLGLAVGSGLYFPAIITTIIVFISLVYFAKLEDIVAEKKRLFYVTIDIDDSPGQIGLLTTILGNLNIKIKKIELKQNFSSGVAELELLVILPATMSTKQVSTILENMDGIHKISFQ</sequence>
<evidence type="ECO:0000256" key="5">
    <source>
        <dbReference type="ARBA" id="ARBA00022989"/>
    </source>
</evidence>
<dbReference type="PANTHER" id="PTHR33778:SF1">
    <property type="entry name" value="MAGNESIUM TRANSPORTER YHID-RELATED"/>
    <property type="match status" value="1"/>
</dbReference>
<evidence type="ECO:0000256" key="7">
    <source>
        <dbReference type="SAM" id="Phobius"/>
    </source>
</evidence>
<dbReference type="InterPro" id="IPR003416">
    <property type="entry name" value="MgtC/SapB/SrpB/YhiD_fam"/>
</dbReference>
<keyword evidence="5 7" id="KW-1133">Transmembrane helix</keyword>
<dbReference type="Pfam" id="PF02308">
    <property type="entry name" value="MgtC"/>
    <property type="match status" value="1"/>
</dbReference>
<name>A0A1W1VKY4_DESTI</name>
<dbReference type="RefSeq" id="WP_084053963.1">
    <property type="nucleotide sequence ID" value="NZ_FWWT01000022.1"/>
</dbReference>
<keyword evidence="6 7" id="KW-0472">Membrane</keyword>
<dbReference type="STRING" id="656914.SAMN00017405_0140"/>
<evidence type="ECO:0000256" key="6">
    <source>
        <dbReference type="ARBA" id="ARBA00023136"/>
    </source>
</evidence>
<keyword evidence="3" id="KW-1003">Cell membrane</keyword>
<dbReference type="Proteomes" id="UP000192731">
    <property type="component" value="Unassembled WGS sequence"/>
</dbReference>
<keyword evidence="4 7" id="KW-0812">Transmembrane</keyword>
<comment type="subcellular location">
    <subcellularLocation>
        <location evidence="1">Cell membrane</location>
        <topology evidence="1">Multi-pass membrane protein</topology>
    </subcellularLocation>
</comment>
<evidence type="ECO:0000313" key="10">
    <source>
        <dbReference type="Proteomes" id="UP000192731"/>
    </source>
</evidence>
<evidence type="ECO:0000256" key="4">
    <source>
        <dbReference type="ARBA" id="ARBA00022692"/>
    </source>
</evidence>
<feature type="transmembrane region" description="Helical" evidence="7">
    <location>
        <begin position="70"/>
        <end position="90"/>
    </location>
</feature>
<dbReference type="SUPFAM" id="SSF55021">
    <property type="entry name" value="ACT-like"/>
    <property type="match status" value="1"/>
</dbReference>
<feature type="transmembrane region" description="Helical" evidence="7">
    <location>
        <begin position="110"/>
        <end position="138"/>
    </location>
</feature>
<dbReference type="PROSITE" id="PS51671">
    <property type="entry name" value="ACT"/>
    <property type="match status" value="1"/>
</dbReference>
<dbReference type="GO" id="GO:0005886">
    <property type="term" value="C:plasma membrane"/>
    <property type="evidence" value="ECO:0007669"/>
    <property type="project" value="UniProtKB-SubCell"/>
</dbReference>
<reference evidence="9 10" key="1">
    <citation type="submission" date="2017-04" db="EMBL/GenBank/DDBJ databases">
        <authorList>
            <person name="Afonso C.L."/>
            <person name="Miller P.J."/>
            <person name="Scott M.A."/>
            <person name="Spackman E."/>
            <person name="Goraichik I."/>
            <person name="Dimitrov K.M."/>
            <person name="Suarez D.L."/>
            <person name="Swayne D.E."/>
        </authorList>
    </citation>
    <scope>NUCLEOTIDE SEQUENCE [LARGE SCALE GENOMIC DNA]</scope>
    <source>
        <strain evidence="9 10">DSM 11270</strain>
    </source>
</reference>
<dbReference type="InterPro" id="IPR049177">
    <property type="entry name" value="MgtC_SapB_SrpB_YhiD_N"/>
</dbReference>
<organism evidence="9 10">
    <name type="scientific">Desulfonispora thiosulfatigenes DSM 11270</name>
    <dbReference type="NCBI Taxonomy" id="656914"/>
    <lineage>
        <taxon>Bacteria</taxon>
        <taxon>Bacillati</taxon>
        <taxon>Bacillota</taxon>
        <taxon>Clostridia</taxon>
        <taxon>Eubacteriales</taxon>
        <taxon>Peptococcaceae</taxon>
        <taxon>Desulfonispora</taxon>
    </lineage>
</organism>
<evidence type="ECO:0000259" key="8">
    <source>
        <dbReference type="PROSITE" id="PS51671"/>
    </source>
</evidence>
<comment type="similarity">
    <text evidence="2">Belongs to the MgtC/SapB family.</text>
</comment>
<dbReference type="PRINTS" id="PR01837">
    <property type="entry name" value="MGTCSAPBPROT"/>
</dbReference>
<evidence type="ECO:0000313" key="9">
    <source>
        <dbReference type="EMBL" id="SMB94049.1"/>
    </source>
</evidence>
<dbReference type="AlphaFoldDB" id="A0A1W1VKY4"/>
<dbReference type="InterPro" id="IPR002912">
    <property type="entry name" value="ACT_dom"/>
</dbReference>
<evidence type="ECO:0000256" key="3">
    <source>
        <dbReference type="ARBA" id="ARBA00022475"/>
    </source>
</evidence>
<evidence type="ECO:0000256" key="1">
    <source>
        <dbReference type="ARBA" id="ARBA00004651"/>
    </source>
</evidence>
<evidence type="ECO:0000256" key="2">
    <source>
        <dbReference type="ARBA" id="ARBA00009298"/>
    </source>
</evidence>